<dbReference type="Proteomes" id="UP001240678">
    <property type="component" value="Unassembled WGS sequence"/>
</dbReference>
<gene>
    <name evidence="2" type="ORF">CCOS01_08936</name>
</gene>
<protein>
    <submittedName>
        <fullName evidence="2">Uncharacterized protein</fullName>
    </submittedName>
</protein>
<sequence length="167" mass="18497">MPPLPLHTHADGQTHTHSLSQSLTHTHPRSSLWSLPHVTALSTSSTNPVTCVYFVVVELTRKAPLHSSLSSPVVSRLAMNGKWPMKVPISPVPLLNHPLLISTLYFTNHVTLVACTKAVKFAQSVLLGIWRPCFALVPLWPGRVWPCHLMFEDGFRSGTAMESYWVG</sequence>
<dbReference type="AlphaFoldDB" id="A0AAI9YUA7"/>
<proteinExistence type="predicted"/>
<reference evidence="2 3" key="1">
    <citation type="submission" date="2016-10" db="EMBL/GenBank/DDBJ databases">
        <title>The genome sequence of Colletotrichum fioriniae PJ7.</title>
        <authorList>
            <person name="Baroncelli R."/>
        </authorList>
    </citation>
    <scope>NUCLEOTIDE SEQUENCE [LARGE SCALE GENOMIC DNA]</scope>
    <source>
        <strain evidence="2 3">IMI 309622</strain>
    </source>
</reference>
<keyword evidence="3" id="KW-1185">Reference proteome</keyword>
<dbReference type="RefSeq" id="XP_060311796.1">
    <property type="nucleotide sequence ID" value="XM_060457096.1"/>
</dbReference>
<evidence type="ECO:0000313" key="2">
    <source>
        <dbReference type="EMBL" id="KAK1523849.1"/>
    </source>
</evidence>
<comment type="caution">
    <text evidence="2">The sequence shown here is derived from an EMBL/GenBank/DDBJ whole genome shotgun (WGS) entry which is preliminary data.</text>
</comment>
<organism evidence="2 3">
    <name type="scientific">Colletotrichum costaricense</name>
    <dbReference type="NCBI Taxonomy" id="1209916"/>
    <lineage>
        <taxon>Eukaryota</taxon>
        <taxon>Fungi</taxon>
        <taxon>Dikarya</taxon>
        <taxon>Ascomycota</taxon>
        <taxon>Pezizomycotina</taxon>
        <taxon>Sordariomycetes</taxon>
        <taxon>Hypocreomycetidae</taxon>
        <taxon>Glomerellales</taxon>
        <taxon>Glomerellaceae</taxon>
        <taxon>Colletotrichum</taxon>
        <taxon>Colletotrichum acutatum species complex</taxon>
    </lineage>
</organism>
<feature type="region of interest" description="Disordered" evidence="1">
    <location>
        <begin position="1"/>
        <end position="21"/>
    </location>
</feature>
<dbReference type="EMBL" id="MOOE01000009">
    <property type="protein sequence ID" value="KAK1523849.1"/>
    <property type="molecule type" value="Genomic_DNA"/>
</dbReference>
<accession>A0AAI9YUA7</accession>
<evidence type="ECO:0000256" key="1">
    <source>
        <dbReference type="SAM" id="MobiDB-lite"/>
    </source>
</evidence>
<evidence type="ECO:0000313" key="3">
    <source>
        <dbReference type="Proteomes" id="UP001240678"/>
    </source>
</evidence>
<dbReference type="GeneID" id="85340643"/>
<name>A0AAI9YUA7_9PEZI</name>